<dbReference type="Pfam" id="PF13692">
    <property type="entry name" value="Glyco_trans_1_4"/>
    <property type="match status" value="1"/>
</dbReference>
<name>A0ABT7SGZ4_9CELL</name>
<evidence type="ECO:0000313" key="2">
    <source>
        <dbReference type="Proteomes" id="UP001529338"/>
    </source>
</evidence>
<reference evidence="1 2" key="1">
    <citation type="submission" date="2023-06" db="EMBL/GenBank/DDBJ databases">
        <title>Cellulomonas sp. MW4 Whole genome sequence.</title>
        <authorList>
            <person name="Park S."/>
        </authorList>
    </citation>
    <scope>NUCLEOTIDE SEQUENCE [LARGE SCALE GENOMIC DNA]</scope>
    <source>
        <strain evidence="1 2">MW4</strain>
    </source>
</reference>
<keyword evidence="2" id="KW-1185">Reference proteome</keyword>
<dbReference type="EMBL" id="JAUCGQ010000001">
    <property type="protein sequence ID" value="MDM7855457.1"/>
    <property type="molecule type" value="Genomic_DNA"/>
</dbReference>
<evidence type="ECO:0000313" key="1">
    <source>
        <dbReference type="EMBL" id="MDM7855457.1"/>
    </source>
</evidence>
<dbReference type="Proteomes" id="UP001529338">
    <property type="component" value="Unassembled WGS sequence"/>
</dbReference>
<dbReference type="RefSeq" id="WP_289455279.1">
    <property type="nucleotide sequence ID" value="NZ_JAUCGQ010000001.1"/>
</dbReference>
<accession>A0ABT7SGZ4</accession>
<protein>
    <submittedName>
        <fullName evidence="1">Glycosyltransferase family 4 protein</fullName>
    </submittedName>
</protein>
<proteinExistence type="predicted"/>
<dbReference type="Gene3D" id="3.40.50.2000">
    <property type="entry name" value="Glycogen Phosphorylase B"/>
    <property type="match status" value="1"/>
</dbReference>
<sequence>MSDRRRVLFVAPWVPGRRRPRSLALLRSLQERADVRALVLVWNDHDAADARELDGDVVAVRGRAVEGVWRAGRALLTRRSLQQAYADAGAMREAVRTSVRDFRPDAVFFNVIRSGQWLPLVGDLPVAFDLDEIRSEYYGQVAARGRGPARWVGRIEAPRMAAAEALVVARAQSVLVSSPHDVADRATFHLVRSVPVPTPFRWDESRAVGGRLLFVGRLGYAANVEALEWFVEHVMPLLRARGVPATLRIVGAEVSSRVSRLAAPDVEIVGPVADVGVEYASAAVSVVPVRTATGVQMKLIESLGVGTPTVATRLCVELAGSAAEESCRTADTPQEWADHIEQLLGSVRAREAASASGRRWFESNYAPAAVEGAVSRALDAVDV</sequence>
<dbReference type="SUPFAM" id="SSF53756">
    <property type="entry name" value="UDP-Glycosyltransferase/glycogen phosphorylase"/>
    <property type="match status" value="1"/>
</dbReference>
<comment type="caution">
    <text evidence="1">The sequence shown here is derived from an EMBL/GenBank/DDBJ whole genome shotgun (WGS) entry which is preliminary data.</text>
</comment>
<organism evidence="1 2">
    <name type="scientific">Cellulomonas alba</name>
    <dbReference type="NCBI Taxonomy" id="3053467"/>
    <lineage>
        <taxon>Bacteria</taxon>
        <taxon>Bacillati</taxon>
        <taxon>Actinomycetota</taxon>
        <taxon>Actinomycetes</taxon>
        <taxon>Micrococcales</taxon>
        <taxon>Cellulomonadaceae</taxon>
        <taxon>Cellulomonas</taxon>
    </lineage>
</organism>
<gene>
    <name evidence="1" type="ORF">QRT04_11000</name>
</gene>